<dbReference type="GO" id="GO:0009626">
    <property type="term" value="P:plant-type hypersensitive response"/>
    <property type="evidence" value="ECO:0007669"/>
    <property type="project" value="UniProtKB-ARBA"/>
</dbReference>
<dbReference type="GO" id="GO:0002758">
    <property type="term" value="P:innate immune response-activating signaling pathway"/>
    <property type="evidence" value="ECO:0007669"/>
    <property type="project" value="UniProtKB-ARBA"/>
</dbReference>
<feature type="domain" description="Disease resistance protein winged helix" evidence="10">
    <location>
        <begin position="1437"/>
        <end position="1510"/>
    </location>
</feature>
<dbReference type="Pfam" id="PF23559">
    <property type="entry name" value="WHD_DRP"/>
    <property type="match status" value="2"/>
</dbReference>
<evidence type="ECO:0008006" key="14">
    <source>
        <dbReference type="Google" id="ProtNLM"/>
    </source>
</evidence>
<keyword evidence="2" id="KW-0433">Leucine-rich repeat</keyword>
<evidence type="ECO:0000313" key="13">
    <source>
        <dbReference type="Proteomes" id="UP000026960"/>
    </source>
</evidence>
<proteinExistence type="inferred from homology"/>
<name>A0A0D3GWS6_9ORYZ</name>
<feature type="domain" description="Disease resistance R13L4/SHOC-2-like LRR" evidence="11">
    <location>
        <begin position="636"/>
        <end position="921"/>
    </location>
</feature>
<dbReference type="InterPro" id="IPR032675">
    <property type="entry name" value="LRR_dom_sf"/>
</dbReference>
<keyword evidence="6" id="KW-0175">Coiled coil</keyword>
<keyword evidence="4" id="KW-0547">Nucleotide-binding</keyword>
<dbReference type="InterPro" id="IPR027417">
    <property type="entry name" value="P-loop_NTPase"/>
</dbReference>
<dbReference type="Gene3D" id="1.20.5.4130">
    <property type="match status" value="2"/>
</dbReference>
<dbReference type="FunFam" id="1.10.10.10:FF:000322">
    <property type="entry name" value="Probable disease resistance protein At1g63360"/>
    <property type="match status" value="2"/>
</dbReference>
<dbReference type="STRING" id="65489.A0A0D3GWS6"/>
<dbReference type="InterPro" id="IPR058922">
    <property type="entry name" value="WHD_DRP"/>
</dbReference>
<feature type="region of interest" description="Disordered" evidence="7">
    <location>
        <begin position="1"/>
        <end position="34"/>
    </location>
</feature>
<reference evidence="12" key="2">
    <citation type="submission" date="2015-03" db="UniProtKB">
        <authorList>
            <consortium name="EnsemblPlants"/>
        </authorList>
    </citation>
    <scope>IDENTIFICATION</scope>
</reference>
<feature type="domain" description="Disease resistance N-terminal" evidence="9">
    <location>
        <begin position="1005"/>
        <end position="1097"/>
    </location>
</feature>
<dbReference type="Gene3D" id="1.10.10.10">
    <property type="entry name" value="Winged helix-like DNA-binding domain superfamily/Winged helix DNA-binding domain"/>
    <property type="match status" value="2"/>
</dbReference>
<evidence type="ECO:0000259" key="8">
    <source>
        <dbReference type="Pfam" id="PF00931"/>
    </source>
</evidence>
<evidence type="ECO:0000259" key="10">
    <source>
        <dbReference type="Pfam" id="PF23559"/>
    </source>
</evidence>
<dbReference type="PaxDb" id="65489-OBART08G04260.1"/>
<evidence type="ECO:0000313" key="12">
    <source>
        <dbReference type="EnsemblPlants" id="OBART08G04260.1"/>
    </source>
</evidence>
<dbReference type="InterPro" id="IPR042197">
    <property type="entry name" value="Apaf_helical"/>
</dbReference>
<evidence type="ECO:0000256" key="5">
    <source>
        <dbReference type="ARBA" id="ARBA00022821"/>
    </source>
</evidence>
<dbReference type="SUPFAM" id="SSF52058">
    <property type="entry name" value="L domain-like"/>
    <property type="match status" value="2"/>
</dbReference>
<evidence type="ECO:0000256" key="1">
    <source>
        <dbReference type="ARBA" id="ARBA00008894"/>
    </source>
</evidence>
<dbReference type="Pfam" id="PF23598">
    <property type="entry name" value="LRR_14"/>
    <property type="match status" value="2"/>
</dbReference>
<dbReference type="InterPro" id="IPR038005">
    <property type="entry name" value="RX-like_CC"/>
</dbReference>
<protein>
    <recommendedName>
        <fullName evidence="14">RGH1A</fullName>
    </recommendedName>
</protein>
<dbReference type="GO" id="GO:0043531">
    <property type="term" value="F:ADP binding"/>
    <property type="evidence" value="ECO:0007669"/>
    <property type="project" value="InterPro"/>
</dbReference>
<dbReference type="Gene3D" id="3.40.50.300">
    <property type="entry name" value="P-loop containing nucleotide triphosphate hydrolases"/>
    <property type="match status" value="2"/>
</dbReference>
<dbReference type="FunFam" id="3.40.50.300:FF:001091">
    <property type="entry name" value="Probable disease resistance protein At1g61300"/>
    <property type="match status" value="2"/>
</dbReference>
<dbReference type="Proteomes" id="UP000026960">
    <property type="component" value="Chromosome 8"/>
</dbReference>
<dbReference type="PANTHER" id="PTHR23155">
    <property type="entry name" value="DISEASE RESISTANCE PROTEIN RP"/>
    <property type="match status" value="1"/>
</dbReference>
<evidence type="ECO:0000256" key="7">
    <source>
        <dbReference type="SAM" id="MobiDB-lite"/>
    </source>
</evidence>
<feature type="domain" description="Disease resistance N-terminal" evidence="9">
    <location>
        <begin position="84"/>
        <end position="168"/>
    </location>
</feature>
<dbReference type="Pfam" id="PF00931">
    <property type="entry name" value="NB-ARC"/>
    <property type="match status" value="2"/>
</dbReference>
<evidence type="ECO:0000256" key="2">
    <source>
        <dbReference type="ARBA" id="ARBA00022614"/>
    </source>
</evidence>
<dbReference type="InterPro" id="IPR044974">
    <property type="entry name" value="Disease_R_plants"/>
</dbReference>
<feature type="domain" description="NB-ARC" evidence="8">
    <location>
        <begin position="251"/>
        <end position="421"/>
    </location>
</feature>
<feature type="domain" description="NB-ARC" evidence="8">
    <location>
        <begin position="1198"/>
        <end position="1345"/>
    </location>
</feature>
<reference evidence="12" key="1">
    <citation type="journal article" date="2009" name="Rice">
        <title>De Novo Next Generation Sequencing of Plant Genomes.</title>
        <authorList>
            <person name="Rounsley S."/>
            <person name="Marri P.R."/>
            <person name="Yu Y."/>
            <person name="He R."/>
            <person name="Sisneros N."/>
            <person name="Goicoechea J.L."/>
            <person name="Lee S.J."/>
            <person name="Angelova A."/>
            <person name="Kudrna D."/>
            <person name="Luo M."/>
            <person name="Affourtit J."/>
            <person name="Desany B."/>
            <person name="Knight J."/>
            <person name="Niazi F."/>
            <person name="Egholm M."/>
            <person name="Wing R.A."/>
        </authorList>
    </citation>
    <scope>NUCLEOTIDE SEQUENCE [LARGE SCALE GENOMIC DNA]</scope>
    <source>
        <strain evidence="12">cv. IRGC 105608</strain>
    </source>
</reference>
<evidence type="ECO:0000256" key="6">
    <source>
        <dbReference type="ARBA" id="ARBA00023054"/>
    </source>
</evidence>
<dbReference type="InterPro" id="IPR041118">
    <property type="entry name" value="Rx_N"/>
</dbReference>
<feature type="domain" description="Disease resistance R13L4/SHOC-2-like LRR" evidence="11">
    <location>
        <begin position="1560"/>
        <end position="1855"/>
    </location>
</feature>
<dbReference type="eggNOG" id="KOG4658">
    <property type="taxonomic scope" value="Eukaryota"/>
</dbReference>
<evidence type="ECO:0000256" key="4">
    <source>
        <dbReference type="ARBA" id="ARBA00022741"/>
    </source>
</evidence>
<keyword evidence="13" id="KW-1185">Reference proteome</keyword>
<evidence type="ECO:0000259" key="9">
    <source>
        <dbReference type="Pfam" id="PF18052"/>
    </source>
</evidence>
<dbReference type="PANTHER" id="PTHR23155:SF1181">
    <property type="entry name" value="OS08G0170200 PROTEIN"/>
    <property type="match status" value="1"/>
</dbReference>
<dbReference type="InterPro" id="IPR055414">
    <property type="entry name" value="LRR_R13L4/SHOC2-like"/>
</dbReference>
<dbReference type="Gene3D" id="1.10.8.430">
    <property type="entry name" value="Helical domain of apoptotic protease-activating factors"/>
    <property type="match status" value="2"/>
</dbReference>
<dbReference type="Gramene" id="OBART08G04260.1">
    <property type="protein sequence ID" value="OBART08G04260.1"/>
    <property type="gene ID" value="OBART08G04260"/>
</dbReference>
<dbReference type="Gene3D" id="3.80.10.10">
    <property type="entry name" value="Ribonuclease Inhibitor"/>
    <property type="match status" value="2"/>
</dbReference>
<dbReference type="EnsemblPlants" id="OBART08G04260.1">
    <property type="protein sequence ID" value="OBART08G04260.1"/>
    <property type="gene ID" value="OBART08G04260"/>
</dbReference>
<evidence type="ECO:0000256" key="3">
    <source>
        <dbReference type="ARBA" id="ARBA00022737"/>
    </source>
</evidence>
<feature type="domain" description="Disease resistance protein winged helix" evidence="10">
    <location>
        <begin position="510"/>
        <end position="593"/>
    </location>
</feature>
<accession>A0A0D3GWS6</accession>
<sequence length="2050" mass="233699">MLPARAAPGEGTGSNDKVGMEKERTADGVGGGPVWTSPERREVYEVPPTEAKHWGRLALSISSKLLLLRIACSQLSSMELVTGVMGSLLPKLGELLKDEYDLQRGLREKIKSLSRELESVHAVLRKVGAVPLDQLDELVKLWARDVRELSYDMEDIVDTFLVRFNDGHEPDDPRVLRHLCKKMRKLFKKAKDRREIAGAIQSINEKLQEVSTRRARYRVDSFVTKPAGPVSIDPRLQALYKRSTELTGVDGPMDKIINMLSPRDDIHLSDKKKIISIVGFGGLGKTTLAKVVYDKLKPDFDCGAFVPVGQNPDMKKVLRDILIDLDKQKYKHSIIMKLNERQLIDEIKDLVEKKRCIVIIDDIWDKKSWELIRCALQDSNYGSRVVVTTCISEVATHVGCYVYKMEPLSHDDSEKLLYATIANAEGKCLARPSAVACEKILNKCDGVPLSIITIARLLANKPEEDWSEVYNSIGFGHGGNSVVENTRTILSFSYYDLPSHLKACFLYLNIFSKDVVIEKNLLIWKWIAEGFVHDEEAAGVGLFELGEGCFNALINRNMIQPVETQYQGHQSKARYGEGYVYGCRVHDMMLDLICSLSKEENFVTLVDSHKQVELPPSNARRLALQSINIKEQNRIQLANMGMEQVRGLYHLRYLGLVNAGITELPKEVGDLIFLQTLDLRETFILELPESVGLLTQLLCLYVDHGTRIPADLIGNLTSLQELCIRPADNNNFNDMRQFVKALGRLRELRVLQTQIDVLDDSMEKDLLESIENLHKIRYLEILGTSWGMNITWTRIGFISTRHLKRLCLECIEFSRLPFWINSSSLPYLSFINVTVQVVQEKDMETLGMLPELYCLKLYSRYTNLVSIKHTGNGGYFQKLKSFKIVGSSVRFDLSCCDCSGGEIKSSFMPSLETFETDVHMLPARAAPGEGTVNYPHWLHLSPPLSVRYGVYSVGHGRDNGSYGRSGIGGGRDAVGSHRIELRITSQGKERRGAFSIASMELVMGAMENLIPKLGKLLKEEYVMQSSVREKIQSISRELESIHAALGKIGQVPWEQLDDEVRLWARDAREASYDMEDIIDSFLVRVDGHEASEAHWFKRFLEKMTNQFNRIKASHEIGVAIKEIGEKLQEVATRHARYTIDNIAIKPVCPATVDPRLLSMYKASAELVGIEGPMDELMKMLDIDLPTKKRKIEIDVSVRKPKMVSIFGFGGLGKTTLAKAVYDKLKPSFDSGAFIPVGQNPNIRKVFRDILMDLDKQSYNDLNLKLLDERQLINKLQEFLQKKRCFVVIDDIWDKDSWRLIRCALQDSNHESKVVTTTRIYEVATQVGEVYKMQPLSHDESKKLLYTRIISGEGESLPSTSVEACDKILKKCGGVPLAIITIASLLANKPREYWFEVYNSIGLEHGYNDDVDNTRRILSLSYYDLPLHLKPCLLYLSIFPEDYYIEKNLLIWKWIAEGFVHEKQAAKLGLFETGEGYFNELINRSMIQPVEHEYSGYIDGCRVHDMVLDLILLLSSEENFVTVVDGSKEHELSWNNARRLALQHLSFEKNGNQLANMGVKQIRSLIMTECFDMNMQLPSFQVLRVLEIQKQGSRNIDGKIKLQHVRNLLHLRFLNLEFIDSISLIEQVRNLRFLQVLHLKESNIQELPESVGLLTKLLSLRVDIYVRVSPGVIEKLTSLQELYLRPYSDDTFQFVKVLGKLRDLRVLHVKNLNLDGQGETSSLLESLCNLHKIQTLDIGQDFDLDEGVMWDAGFTSPQCLRYLCLRPLRFYRMPEWINWSLLPNLSYLELTVNFLEEPDLETLGRLPKLRYLALYTHCDRIVSIRKIADAGDTCFRELRFLNTPYLCVRFDQHGIMCSKEKAVMPNMPTYLDLTSCLASLILEEVRSKKSKLKSNVVVLVPWKSRKRRRRWHTQLPSIPTVLPLKSGSFQRKRCLPLTRSDRWLPFLPSSFFPKVVVENLNAHERKDDDLRFDLAWMLQRNPCVKKFSVSIDCENVCLEEVEKAEAAARYAVDFHANRPTLELVKYGEDKMVLSGQHQQVCTPGCLSDSNP</sequence>
<dbReference type="Pfam" id="PF18052">
    <property type="entry name" value="Rx_N"/>
    <property type="match status" value="2"/>
</dbReference>
<organism evidence="12">
    <name type="scientific">Oryza barthii</name>
    <dbReference type="NCBI Taxonomy" id="65489"/>
    <lineage>
        <taxon>Eukaryota</taxon>
        <taxon>Viridiplantae</taxon>
        <taxon>Streptophyta</taxon>
        <taxon>Embryophyta</taxon>
        <taxon>Tracheophyta</taxon>
        <taxon>Spermatophyta</taxon>
        <taxon>Magnoliopsida</taxon>
        <taxon>Liliopsida</taxon>
        <taxon>Poales</taxon>
        <taxon>Poaceae</taxon>
        <taxon>BOP clade</taxon>
        <taxon>Oryzoideae</taxon>
        <taxon>Oryzeae</taxon>
        <taxon>Oryzinae</taxon>
        <taxon>Oryza</taxon>
    </lineage>
</organism>
<dbReference type="CDD" id="cd14798">
    <property type="entry name" value="RX-CC_like"/>
    <property type="match status" value="2"/>
</dbReference>
<dbReference type="SUPFAM" id="SSF52540">
    <property type="entry name" value="P-loop containing nucleoside triphosphate hydrolases"/>
    <property type="match status" value="2"/>
</dbReference>
<dbReference type="PRINTS" id="PR00364">
    <property type="entry name" value="DISEASERSIST"/>
</dbReference>
<dbReference type="InterPro" id="IPR036388">
    <property type="entry name" value="WH-like_DNA-bd_sf"/>
</dbReference>
<dbReference type="GO" id="GO:0042742">
    <property type="term" value="P:defense response to bacterium"/>
    <property type="evidence" value="ECO:0007669"/>
    <property type="project" value="UniProtKB-ARBA"/>
</dbReference>
<evidence type="ECO:0000259" key="11">
    <source>
        <dbReference type="Pfam" id="PF23598"/>
    </source>
</evidence>
<comment type="similarity">
    <text evidence="1">Belongs to the disease resistance NB-LRR family.</text>
</comment>
<keyword evidence="5" id="KW-0611">Plant defense</keyword>
<dbReference type="InterPro" id="IPR002182">
    <property type="entry name" value="NB-ARC"/>
</dbReference>
<keyword evidence="3" id="KW-0677">Repeat</keyword>